<dbReference type="Gene3D" id="6.10.250.3200">
    <property type="match status" value="1"/>
</dbReference>
<dbReference type="AlphaFoldDB" id="A0A1E3US52"/>
<dbReference type="Proteomes" id="UP001152518">
    <property type="component" value="Unassembled WGS sequence"/>
</dbReference>
<dbReference type="SUPFAM" id="SSF58104">
    <property type="entry name" value="Methyl-accepting chemotaxis protein (MCP) signaling domain"/>
    <property type="match status" value="1"/>
</dbReference>
<feature type="coiled-coil region" evidence="4">
    <location>
        <begin position="4"/>
        <end position="49"/>
    </location>
</feature>
<evidence type="ECO:0000313" key="8">
    <source>
        <dbReference type="Proteomes" id="UP001159075"/>
    </source>
</evidence>
<evidence type="ECO:0000256" key="4">
    <source>
        <dbReference type="SAM" id="Coils"/>
    </source>
</evidence>
<dbReference type="GO" id="GO:0016020">
    <property type="term" value="C:membrane"/>
    <property type="evidence" value="ECO:0007669"/>
    <property type="project" value="UniProtKB-SubCell"/>
</dbReference>
<name>A0A1E3US52_9GAMM</name>
<comment type="subcellular location">
    <subcellularLocation>
        <location evidence="1">Membrane</location>
    </subcellularLocation>
</comment>
<sequence>MWFNSRLKAENEALKQKLIDQQDRYEVEIEELKNMARENEAMQQQSRQNTDHYSAVIACQNQGGEMLNAVRDGLASSAELLTEEKEALSELDKIFDQTRVAIINLGNRATYINEQATSSMTAVTELDSTTSSINQFVAAIQGISEQTNLLALNAAIEAARAGEAGRGFAVVADEVRQLASKAHEASSQIEKLVKQIVTQASNIKEIVHNNQNSALDVASSSTQIGQVVEDVLQRSNKMQQVIHNAATASFLNTTKLDHAVWKSNVYQLIEKNQHSHGVNSHTECRLGQWYFKGFGAENYQHLSNFKALDAPHKAVHDAGKAALAARQQGNLPEMVRQLRLMEDSSMRVVNCLDNLLRDVYRQ</sequence>
<gene>
    <name evidence="6" type="ORF">E2650_02055</name>
    <name evidence="7" type="ORF">ODY93_05555</name>
</gene>
<dbReference type="Pfam" id="PF00015">
    <property type="entry name" value="MCPsignal"/>
    <property type="match status" value="1"/>
</dbReference>
<keyword evidence="2 3" id="KW-0807">Transducer</keyword>
<reference evidence="7 8" key="3">
    <citation type="submission" date="2022-09" db="EMBL/GenBank/DDBJ databases">
        <title>The outer-membrane cytochrome OmcA is essential for infection of Shewanella oneidensis by a zebrafish-associated bacteriophage.</title>
        <authorList>
            <person name="Grenfell A.W."/>
            <person name="Intile P."/>
            <person name="Mcfarlane J."/>
            <person name="Leung D."/>
            <person name="Abdalla K."/>
            <person name="Wold M."/>
            <person name="Kees E."/>
            <person name="Gralnick J."/>
        </authorList>
    </citation>
    <scope>NUCLEOTIDE SEQUENCE [LARGE SCALE GENOMIC DNA]</scope>
    <source>
        <strain evidence="7 8">NF-5</strain>
    </source>
</reference>
<evidence type="ECO:0000259" key="5">
    <source>
        <dbReference type="PROSITE" id="PS50111"/>
    </source>
</evidence>
<dbReference type="Proteomes" id="UP001159075">
    <property type="component" value="Unassembled WGS sequence"/>
</dbReference>
<accession>A0A1E3US52</accession>
<feature type="domain" description="Methyl-accepting transducer" evidence="5">
    <location>
        <begin position="28"/>
        <end position="267"/>
    </location>
</feature>
<dbReference type="GO" id="GO:0007165">
    <property type="term" value="P:signal transduction"/>
    <property type="evidence" value="ECO:0007669"/>
    <property type="project" value="UniProtKB-KW"/>
</dbReference>
<dbReference type="PANTHER" id="PTHR32089:SF70">
    <property type="entry name" value="ENERGY TAXIS MODULATING METHYL ACCEPTING SENSORY TRANSDUCER"/>
    <property type="match status" value="1"/>
</dbReference>
<dbReference type="GO" id="GO:0006935">
    <property type="term" value="P:chemotaxis"/>
    <property type="evidence" value="ECO:0007669"/>
    <property type="project" value="UniProtKB-ARBA"/>
</dbReference>
<proteinExistence type="predicted"/>
<dbReference type="OrthoDB" id="9808588at2"/>
<comment type="caution">
    <text evidence="6">The sequence shown here is derived from an EMBL/GenBank/DDBJ whole genome shotgun (WGS) entry which is preliminary data.</text>
</comment>
<evidence type="ECO:0000256" key="3">
    <source>
        <dbReference type="PROSITE-ProRule" id="PRU00284"/>
    </source>
</evidence>
<dbReference type="EMBL" id="SUNE01000001">
    <property type="protein sequence ID" value="MDG5898701.1"/>
    <property type="molecule type" value="Genomic_DNA"/>
</dbReference>
<protein>
    <submittedName>
        <fullName evidence="6 7">Chemotaxis protein</fullName>
    </submittedName>
</protein>
<dbReference type="PROSITE" id="PS50111">
    <property type="entry name" value="CHEMOTAXIS_TRANSDUC_2"/>
    <property type="match status" value="1"/>
</dbReference>
<keyword evidence="4" id="KW-0175">Coiled coil</keyword>
<dbReference type="SMART" id="SM00283">
    <property type="entry name" value="MA"/>
    <property type="match status" value="1"/>
</dbReference>
<keyword evidence="8" id="KW-1185">Reference proteome</keyword>
<evidence type="ECO:0000313" key="7">
    <source>
        <dbReference type="EMBL" id="MDI5831025.1"/>
    </source>
</evidence>
<dbReference type="RefSeq" id="WP_069453358.1">
    <property type="nucleotide sequence ID" value="NZ_AP025014.1"/>
</dbReference>
<evidence type="ECO:0000256" key="1">
    <source>
        <dbReference type="ARBA" id="ARBA00004370"/>
    </source>
</evidence>
<evidence type="ECO:0000256" key="2">
    <source>
        <dbReference type="ARBA" id="ARBA00023224"/>
    </source>
</evidence>
<dbReference type="InterPro" id="IPR004089">
    <property type="entry name" value="MCPsignal_dom"/>
</dbReference>
<dbReference type="Pfam" id="PF13682">
    <property type="entry name" value="CZB"/>
    <property type="match status" value="1"/>
</dbReference>
<evidence type="ECO:0000313" key="6">
    <source>
        <dbReference type="EMBL" id="MDG5898701.1"/>
    </source>
</evidence>
<reference evidence="6" key="1">
    <citation type="journal article" date="2019" name="Int J Environ Res Public Health">
        <title>Characterization of Chromosome-Mediated BlaOXA-894 in Shewanella xiamenensis Isolated from Pig Wastewater.</title>
        <authorList>
            <person name="Zou H."/>
            <person name="Zhou Z."/>
            <person name="Xia H."/>
            <person name="Zhao Q."/>
            <person name="Li X."/>
        </authorList>
    </citation>
    <scope>NUCLEOTIDE SEQUENCE</scope>
    <source>
        <strain evidence="6">2015oxa</strain>
    </source>
</reference>
<dbReference type="InterPro" id="IPR025991">
    <property type="entry name" value="Chemoreceptor_zinc-bind_dom"/>
</dbReference>
<dbReference type="Gene3D" id="1.20.120.30">
    <property type="entry name" value="Aspartate receptor, ligand-binding domain"/>
    <property type="match status" value="1"/>
</dbReference>
<dbReference type="EMBL" id="JAOTLW010000004">
    <property type="protein sequence ID" value="MDI5831025.1"/>
    <property type="molecule type" value="Genomic_DNA"/>
</dbReference>
<organism evidence="6">
    <name type="scientific">Shewanella xiamenensis</name>
    <dbReference type="NCBI Taxonomy" id="332186"/>
    <lineage>
        <taxon>Bacteria</taxon>
        <taxon>Pseudomonadati</taxon>
        <taxon>Pseudomonadota</taxon>
        <taxon>Gammaproteobacteria</taxon>
        <taxon>Alteromonadales</taxon>
        <taxon>Shewanellaceae</taxon>
        <taxon>Shewanella</taxon>
    </lineage>
</organism>
<reference evidence="6" key="2">
    <citation type="submission" date="2019-04" db="EMBL/GenBank/DDBJ databases">
        <authorList>
            <person name="Zou H."/>
        </authorList>
    </citation>
    <scope>NUCLEOTIDE SEQUENCE</scope>
    <source>
        <strain evidence="6">2015oxa</strain>
    </source>
</reference>
<dbReference type="PANTHER" id="PTHR32089">
    <property type="entry name" value="METHYL-ACCEPTING CHEMOTAXIS PROTEIN MCPB"/>
    <property type="match status" value="1"/>
</dbReference>